<comment type="caution">
    <text evidence="1">The sequence shown here is derived from an EMBL/GenBank/DDBJ whole genome shotgun (WGS) entry which is preliminary data.</text>
</comment>
<sequence>MGNAGIPWRKRVIDDGSKIGQYGSQVGNRSGSRWSWRTLENDATADTKLHSMVL</sequence>
<protein>
    <submittedName>
        <fullName evidence="1">Uncharacterized protein</fullName>
    </submittedName>
</protein>
<accession>A0AA40FIP6</accession>
<dbReference type="Proteomes" id="UP001177670">
    <property type="component" value="Unassembled WGS sequence"/>
</dbReference>
<gene>
    <name evidence="1" type="ORF">K0M31_013465</name>
</gene>
<evidence type="ECO:0000313" key="1">
    <source>
        <dbReference type="EMBL" id="KAK1119276.1"/>
    </source>
</evidence>
<proteinExistence type="predicted"/>
<evidence type="ECO:0000313" key="2">
    <source>
        <dbReference type="Proteomes" id="UP001177670"/>
    </source>
</evidence>
<keyword evidence="2" id="KW-1185">Reference proteome</keyword>
<reference evidence="1" key="1">
    <citation type="submission" date="2021-10" db="EMBL/GenBank/DDBJ databases">
        <title>Melipona bicolor Genome sequencing and assembly.</title>
        <authorList>
            <person name="Araujo N.S."/>
            <person name="Arias M.C."/>
        </authorList>
    </citation>
    <scope>NUCLEOTIDE SEQUENCE</scope>
    <source>
        <strain evidence="1">USP_2M_L1-L4_2017</strain>
        <tissue evidence="1">Whole body</tissue>
    </source>
</reference>
<organism evidence="1 2">
    <name type="scientific">Melipona bicolor</name>
    <dbReference type="NCBI Taxonomy" id="60889"/>
    <lineage>
        <taxon>Eukaryota</taxon>
        <taxon>Metazoa</taxon>
        <taxon>Ecdysozoa</taxon>
        <taxon>Arthropoda</taxon>
        <taxon>Hexapoda</taxon>
        <taxon>Insecta</taxon>
        <taxon>Pterygota</taxon>
        <taxon>Neoptera</taxon>
        <taxon>Endopterygota</taxon>
        <taxon>Hymenoptera</taxon>
        <taxon>Apocrita</taxon>
        <taxon>Aculeata</taxon>
        <taxon>Apoidea</taxon>
        <taxon>Anthophila</taxon>
        <taxon>Apidae</taxon>
        <taxon>Melipona</taxon>
    </lineage>
</organism>
<dbReference type="AlphaFoldDB" id="A0AA40FIP6"/>
<name>A0AA40FIP6_9HYME</name>
<dbReference type="EMBL" id="JAHYIQ010000037">
    <property type="protein sequence ID" value="KAK1119276.1"/>
    <property type="molecule type" value="Genomic_DNA"/>
</dbReference>